<gene>
    <name evidence="1" type="ORF">DEH80_06635</name>
</gene>
<organism evidence="1 2">
    <name type="scientific">Abyssibacter profundi</name>
    <dbReference type="NCBI Taxonomy" id="2182787"/>
    <lineage>
        <taxon>Bacteria</taxon>
        <taxon>Pseudomonadati</taxon>
        <taxon>Pseudomonadota</taxon>
        <taxon>Gammaproteobacteria</taxon>
        <taxon>Chromatiales</taxon>
        <taxon>Oceanococcaceae</taxon>
        <taxon>Abyssibacter</taxon>
    </lineage>
</organism>
<evidence type="ECO:0000313" key="2">
    <source>
        <dbReference type="Proteomes" id="UP000251800"/>
    </source>
</evidence>
<keyword evidence="2" id="KW-1185">Reference proteome</keyword>
<dbReference type="AlphaFoldDB" id="A0A363UM52"/>
<accession>A0A363UM52</accession>
<sequence length="64" mass="6854">MFETVGGKNGDRFVWHMGHKVLLNGFELRASDHGRANLATGEPGWCSAEFVSSHGPAGAVDVLE</sequence>
<reference evidence="1 2" key="1">
    <citation type="submission" date="2018-05" db="EMBL/GenBank/DDBJ databases">
        <title>Abyssibacter profundi OUC007T gen. nov., sp. nov, a marine bacterium isolated from seawater of the Mariana Trench.</title>
        <authorList>
            <person name="Zhou S."/>
        </authorList>
    </citation>
    <scope>NUCLEOTIDE SEQUENCE [LARGE SCALE GENOMIC DNA]</scope>
    <source>
        <strain evidence="1 2">OUC007</strain>
    </source>
</reference>
<evidence type="ECO:0000313" key="1">
    <source>
        <dbReference type="EMBL" id="PWN56502.1"/>
    </source>
</evidence>
<protein>
    <submittedName>
        <fullName evidence="1">Uncharacterized protein</fullName>
    </submittedName>
</protein>
<dbReference type="EMBL" id="QEQK01000005">
    <property type="protein sequence ID" value="PWN56502.1"/>
    <property type="molecule type" value="Genomic_DNA"/>
</dbReference>
<comment type="caution">
    <text evidence="1">The sequence shown here is derived from an EMBL/GenBank/DDBJ whole genome shotgun (WGS) entry which is preliminary data.</text>
</comment>
<dbReference type="Proteomes" id="UP000251800">
    <property type="component" value="Unassembled WGS sequence"/>
</dbReference>
<name>A0A363UM52_9GAMM</name>
<proteinExistence type="predicted"/>